<dbReference type="InterPro" id="IPR036691">
    <property type="entry name" value="Endo/exonu/phosph_ase_sf"/>
</dbReference>
<dbReference type="Pfam" id="PF19580">
    <property type="entry name" value="Exo_endo_phos_3"/>
    <property type="match status" value="1"/>
</dbReference>
<accession>A0AAE3SDV2</accession>
<keyword evidence="2" id="KW-0255">Endonuclease</keyword>
<evidence type="ECO:0000313" key="2">
    <source>
        <dbReference type="EMBL" id="MCW3785655.1"/>
    </source>
</evidence>
<organism evidence="2 3">
    <name type="scientific">Plebeiibacterium sediminum</name>
    <dbReference type="NCBI Taxonomy" id="2992112"/>
    <lineage>
        <taxon>Bacteria</taxon>
        <taxon>Pseudomonadati</taxon>
        <taxon>Bacteroidota</taxon>
        <taxon>Bacteroidia</taxon>
        <taxon>Marinilabiliales</taxon>
        <taxon>Marinilabiliaceae</taxon>
        <taxon>Plebeiibacterium</taxon>
    </lineage>
</organism>
<name>A0AAE3SDV2_9BACT</name>
<sequence>MNKTNLCLILTLITIYSSLHSQPKSDSSAEELGILFYNVENLFDTYNDTIKQDEEFLPDGLRHWSYGKYETKLQHISQVIYESGKFNPPAIIGLCEIENNSVLKDLIFKTGLSNLSYHIIHYESDDQRGIDCALLYRANQFIPLESKAIKIHYDKNDRPTRDILYTYGLYKETIPLHLFVCHFPSRYGGIMETNLKRIQAAQTLSDTINSILIDDKLSNIVVMGDFNDNPMDSSMNYLTETTKLINLANYPISINKSQGTLKHQFEWNTFDQFLISPNLTDSTKQIIACENQNILDFDFLLEDDKKYTGSKPFRTYIGYKYHKGYSDHFPIWLTLYVKE</sequence>
<proteinExistence type="predicted"/>
<dbReference type="RefSeq" id="WP_301189227.1">
    <property type="nucleotide sequence ID" value="NZ_JAPDPJ010000005.1"/>
</dbReference>
<dbReference type="PANTHER" id="PTHR42834:SF1">
    <property type="entry name" value="ENDONUCLEASE_EXONUCLEASE_PHOSPHATASE FAMILY PROTEIN (AFU_ORTHOLOGUE AFUA_3G09210)"/>
    <property type="match status" value="1"/>
</dbReference>
<dbReference type="Gene3D" id="3.60.10.10">
    <property type="entry name" value="Endonuclease/exonuclease/phosphatase"/>
    <property type="match status" value="1"/>
</dbReference>
<keyword evidence="3" id="KW-1185">Reference proteome</keyword>
<evidence type="ECO:0000259" key="1">
    <source>
        <dbReference type="Pfam" id="PF19580"/>
    </source>
</evidence>
<dbReference type="PANTHER" id="PTHR42834">
    <property type="entry name" value="ENDONUCLEASE/EXONUCLEASE/PHOSPHATASE FAMILY PROTEIN (AFU_ORTHOLOGUE AFUA_3G09210)"/>
    <property type="match status" value="1"/>
</dbReference>
<comment type="caution">
    <text evidence="2">The sequence shown here is derived from an EMBL/GenBank/DDBJ whole genome shotgun (WGS) entry which is preliminary data.</text>
</comment>
<keyword evidence="2" id="KW-0378">Hydrolase</keyword>
<reference evidence="2" key="1">
    <citation type="submission" date="2022-10" db="EMBL/GenBank/DDBJ databases">
        <authorList>
            <person name="Yu W.X."/>
        </authorList>
    </citation>
    <scope>NUCLEOTIDE SEQUENCE</scope>
    <source>
        <strain evidence="2">AAT</strain>
    </source>
</reference>
<dbReference type="AlphaFoldDB" id="A0AAE3SDV2"/>
<dbReference type="EMBL" id="JAPDPJ010000005">
    <property type="protein sequence ID" value="MCW3785655.1"/>
    <property type="molecule type" value="Genomic_DNA"/>
</dbReference>
<dbReference type="GO" id="GO:0004519">
    <property type="term" value="F:endonuclease activity"/>
    <property type="evidence" value="ECO:0007669"/>
    <property type="project" value="UniProtKB-KW"/>
</dbReference>
<dbReference type="SUPFAM" id="SSF56219">
    <property type="entry name" value="DNase I-like"/>
    <property type="match status" value="1"/>
</dbReference>
<gene>
    <name evidence="2" type="ORF">OM075_04215</name>
</gene>
<evidence type="ECO:0000313" key="3">
    <source>
        <dbReference type="Proteomes" id="UP001209229"/>
    </source>
</evidence>
<protein>
    <submittedName>
        <fullName evidence="2">Endonuclease</fullName>
    </submittedName>
</protein>
<dbReference type="Proteomes" id="UP001209229">
    <property type="component" value="Unassembled WGS sequence"/>
</dbReference>
<keyword evidence="2" id="KW-0540">Nuclease</keyword>
<feature type="domain" description="Endonuclease/exonuclease/phosphatase" evidence="1">
    <location>
        <begin position="34"/>
        <end position="335"/>
    </location>
</feature>
<dbReference type="InterPro" id="IPR005135">
    <property type="entry name" value="Endo/exonuclease/phosphatase"/>
</dbReference>